<dbReference type="STRING" id="1229726.GRFL_1918"/>
<organism evidence="1 2">
    <name type="scientific">Christiangramia flava JLT2011</name>
    <dbReference type="NCBI Taxonomy" id="1229726"/>
    <lineage>
        <taxon>Bacteria</taxon>
        <taxon>Pseudomonadati</taxon>
        <taxon>Bacteroidota</taxon>
        <taxon>Flavobacteriia</taxon>
        <taxon>Flavobacteriales</taxon>
        <taxon>Flavobacteriaceae</taxon>
        <taxon>Christiangramia</taxon>
    </lineage>
</organism>
<evidence type="ECO:0000313" key="1">
    <source>
        <dbReference type="EMBL" id="APU68642.1"/>
    </source>
</evidence>
<dbReference type="OrthoDB" id="1442361at2"/>
<dbReference type="RefSeq" id="WP_083644383.1">
    <property type="nucleotide sequence ID" value="NZ_AMRU01000012.1"/>
</dbReference>
<gene>
    <name evidence="1" type="ORF">GRFL_1918</name>
</gene>
<reference evidence="1 2" key="1">
    <citation type="submission" date="2016-07" db="EMBL/GenBank/DDBJ databases">
        <title>Multi-omics approach to identify versatile polysaccharide utilization systems of a marine flavobacterium Gramella flava.</title>
        <authorList>
            <person name="Tang K."/>
        </authorList>
    </citation>
    <scope>NUCLEOTIDE SEQUENCE [LARGE SCALE GENOMIC DNA]</scope>
    <source>
        <strain evidence="1 2">JLT2011</strain>
    </source>
</reference>
<sequence length="224" mass="25378">MKLLKPFQSILYFVFLLSFLFSVKGYGQEFDAGLKAGLNYSLDTEGAEVTGSLGNFTAQSMPGFYAGAFAEMRFEKIFLRPEILYNHVKGEFQFPNTTSVYTIDKVSIPLLVGYNIVGPIDLYAGPSLQFLINSSFENVNGDFQQYLNFLAGQAGIKFNFRKFEIDLRYDFTVANDDSQTININNTMYNAFFDDGRLNNVMVGIGFKIFDTQQYRVHSSGNCYF</sequence>
<dbReference type="Proteomes" id="UP000186230">
    <property type="component" value="Chromosome"/>
</dbReference>
<dbReference type="AlphaFoldDB" id="A0A1L7I6B2"/>
<dbReference type="EMBL" id="CP016359">
    <property type="protein sequence ID" value="APU68642.1"/>
    <property type="molecule type" value="Genomic_DNA"/>
</dbReference>
<evidence type="ECO:0000313" key="2">
    <source>
        <dbReference type="Proteomes" id="UP000186230"/>
    </source>
</evidence>
<dbReference type="KEGG" id="gfl:GRFL_1918"/>
<accession>A0A1L7I6B2</accession>
<name>A0A1L7I6B2_9FLAO</name>
<keyword evidence="2" id="KW-1185">Reference proteome</keyword>
<protein>
    <submittedName>
        <fullName evidence="1">Uncharacterized protein</fullName>
    </submittedName>
</protein>
<proteinExistence type="predicted"/>